<organism evidence="1 2">
    <name type="scientific">Coniosporium uncinatum</name>
    <dbReference type="NCBI Taxonomy" id="93489"/>
    <lineage>
        <taxon>Eukaryota</taxon>
        <taxon>Fungi</taxon>
        <taxon>Dikarya</taxon>
        <taxon>Ascomycota</taxon>
        <taxon>Pezizomycotina</taxon>
        <taxon>Dothideomycetes</taxon>
        <taxon>Dothideomycetes incertae sedis</taxon>
        <taxon>Coniosporium</taxon>
    </lineage>
</organism>
<dbReference type="EMBL" id="JAWDJW010010406">
    <property type="protein sequence ID" value="KAK3046950.1"/>
    <property type="molecule type" value="Genomic_DNA"/>
</dbReference>
<keyword evidence="2" id="KW-1185">Reference proteome</keyword>
<protein>
    <submittedName>
        <fullName evidence="1">Uncharacterized protein</fullName>
    </submittedName>
</protein>
<feature type="non-terminal residue" evidence="1">
    <location>
        <position position="1"/>
    </location>
</feature>
<name>A0ACC3CX00_9PEZI</name>
<evidence type="ECO:0000313" key="2">
    <source>
        <dbReference type="Proteomes" id="UP001186974"/>
    </source>
</evidence>
<comment type="caution">
    <text evidence="1">The sequence shown here is derived from an EMBL/GenBank/DDBJ whole genome shotgun (WGS) entry which is preliminary data.</text>
</comment>
<proteinExistence type="predicted"/>
<sequence length="219" mass="25044">LDSDDDLTDEQIQSLLKEAEARLRATTSPVNGGSASQAHIPRLHVDKAAEPYVQERKGIAIAEQGRLLNQQQRNLANHVRKVEDPVAVRKRKFEEKKATAGSDWYNLPKTDLTPELKRDLQLLNMRNVLDPHRHYKKMGKAGAPEYSQMGIVQEGPTEYYSARIQNKDRKQTFVEEVLAGERQSGRFKRKYADIQTSKTSGKKAFYKALKDKRTKNVKR</sequence>
<reference evidence="1" key="1">
    <citation type="submission" date="2024-09" db="EMBL/GenBank/DDBJ databases">
        <title>Black Yeasts Isolated from many extreme environments.</title>
        <authorList>
            <person name="Coleine C."/>
            <person name="Stajich J.E."/>
            <person name="Selbmann L."/>
        </authorList>
    </citation>
    <scope>NUCLEOTIDE SEQUENCE</scope>
    <source>
        <strain evidence="1">CCFEE 5737</strain>
    </source>
</reference>
<evidence type="ECO:0000313" key="1">
    <source>
        <dbReference type="EMBL" id="KAK3046950.1"/>
    </source>
</evidence>
<gene>
    <name evidence="1" type="ORF">LTS18_013257</name>
</gene>
<dbReference type="Proteomes" id="UP001186974">
    <property type="component" value="Unassembled WGS sequence"/>
</dbReference>
<accession>A0ACC3CX00</accession>